<keyword evidence="4" id="KW-0732">Signal</keyword>
<comment type="subcellular location">
    <subcellularLocation>
        <location evidence="1">Membrane</location>
        <topology evidence="1">Lipid-anchor</topology>
    </subcellularLocation>
</comment>
<dbReference type="NCBIfam" id="TIGR02887">
    <property type="entry name" value="spore_ger_x_C"/>
    <property type="match status" value="1"/>
</dbReference>
<keyword evidence="5" id="KW-0472">Membrane</keyword>
<dbReference type="GO" id="GO:0009847">
    <property type="term" value="P:spore germination"/>
    <property type="evidence" value="ECO:0007669"/>
    <property type="project" value="InterPro"/>
</dbReference>
<proteinExistence type="inferred from homology"/>
<sequence>MKKSHFIVAVLFCMTILSGCVDRKVIDDVNIATGIGIDKSGNQFLGSIMIPVFKPDKSFGNFTFVSKGNVIRDLVSEMQKKASQPIVSGSLDIALFGEDVAREGLIKTLDVFLRDPSVGARVQLAVVDGKAIDIFKGRYGDRGNSQYLTQLLEHNMNQQNLPITNLHRFLANFYKRGQDPYLPMLKKSNHSLVTITGLALFKDEKVVDILHENKMFYFKLLVDNHILGAVKVKEAHGESTVKSIGLKKKMRLIRRDPYTFSIKIKLKGDLTEHQEKMLKEGEIQKVENQLAKQIARECKMLIEDFQRKGIDPVGFGHFAKSRTRNFDFKKWNTEYKNAKFKVTADVHLIGHGVVE</sequence>
<keyword evidence="12" id="KW-1185">Reference proteome</keyword>
<keyword evidence="7" id="KW-0449">Lipoprotein</keyword>
<feature type="domain" description="Spore germination GerAC-like C-terminal" evidence="8">
    <location>
        <begin position="196"/>
        <end position="352"/>
    </location>
</feature>
<organism evidence="10">
    <name type="scientific">Neobacillus citreus</name>
    <dbReference type="NCBI Taxonomy" id="2833578"/>
    <lineage>
        <taxon>Bacteria</taxon>
        <taxon>Bacillati</taxon>
        <taxon>Bacillota</taxon>
        <taxon>Bacilli</taxon>
        <taxon>Bacillales</taxon>
        <taxon>Bacillaceae</taxon>
        <taxon>Neobacillus</taxon>
    </lineage>
</organism>
<dbReference type="GO" id="GO:0016020">
    <property type="term" value="C:membrane"/>
    <property type="evidence" value="ECO:0007669"/>
    <property type="project" value="UniProtKB-SubCell"/>
</dbReference>
<reference evidence="10" key="1">
    <citation type="submission" date="2021-05" db="EMBL/GenBank/DDBJ databases">
        <title>Novel Bacillus species.</title>
        <authorList>
            <person name="Liu G."/>
        </authorList>
    </citation>
    <scope>NUCLEOTIDE SEQUENCE</scope>
    <source>
        <strain evidence="10 12">FJAT-50051</strain>
    </source>
</reference>
<dbReference type="Gene3D" id="3.30.300.210">
    <property type="entry name" value="Nutrient germinant receptor protein C, domain 3"/>
    <property type="match status" value="1"/>
</dbReference>
<evidence type="ECO:0000313" key="11">
    <source>
        <dbReference type="EMBL" id="MCH6266157.1"/>
    </source>
</evidence>
<evidence type="ECO:0000256" key="7">
    <source>
        <dbReference type="ARBA" id="ARBA00023288"/>
    </source>
</evidence>
<dbReference type="AlphaFoldDB" id="A0A942SV39"/>
<evidence type="ECO:0000313" key="10">
    <source>
        <dbReference type="EMBL" id="MBS4180674.1"/>
    </source>
</evidence>
<dbReference type="PROSITE" id="PS51257">
    <property type="entry name" value="PROKAR_LIPOPROTEIN"/>
    <property type="match status" value="1"/>
</dbReference>
<name>A0A942SV39_9BACI</name>
<keyword evidence="3" id="KW-0309">Germination</keyword>
<dbReference type="Proteomes" id="UP000677265">
    <property type="component" value="Unassembled WGS sequence"/>
</dbReference>
<dbReference type="PANTHER" id="PTHR35789:SF1">
    <property type="entry name" value="SPORE GERMINATION PROTEIN B3"/>
    <property type="match status" value="1"/>
</dbReference>
<evidence type="ECO:0000259" key="9">
    <source>
        <dbReference type="Pfam" id="PF25198"/>
    </source>
</evidence>
<evidence type="ECO:0000259" key="8">
    <source>
        <dbReference type="Pfam" id="PF05504"/>
    </source>
</evidence>
<evidence type="ECO:0000256" key="5">
    <source>
        <dbReference type="ARBA" id="ARBA00023136"/>
    </source>
</evidence>
<evidence type="ECO:0000256" key="4">
    <source>
        <dbReference type="ARBA" id="ARBA00022729"/>
    </source>
</evidence>
<dbReference type="RefSeq" id="WP_213140629.1">
    <property type="nucleotide sequence ID" value="NZ_JAGYPE020000017.1"/>
</dbReference>
<comment type="caution">
    <text evidence="10">The sequence shown here is derived from an EMBL/GenBank/DDBJ whole genome shotgun (WGS) entry which is preliminary data.</text>
</comment>
<dbReference type="InterPro" id="IPR008844">
    <property type="entry name" value="Spore_GerAC-like"/>
</dbReference>
<dbReference type="EMBL" id="JAGYPE010000001">
    <property type="protein sequence ID" value="MBS4180674.1"/>
    <property type="molecule type" value="Genomic_DNA"/>
</dbReference>
<keyword evidence="6" id="KW-0564">Palmitate</keyword>
<dbReference type="InterPro" id="IPR057336">
    <property type="entry name" value="GerAC_N"/>
</dbReference>
<comment type="similarity">
    <text evidence="2">Belongs to the GerABKC lipoprotein family.</text>
</comment>
<feature type="domain" description="Spore germination protein N-terminal" evidence="9">
    <location>
        <begin position="22"/>
        <end position="186"/>
    </location>
</feature>
<evidence type="ECO:0000256" key="1">
    <source>
        <dbReference type="ARBA" id="ARBA00004635"/>
    </source>
</evidence>
<accession>A0A942SV39</accession>
<dbReference type="InterPro" id="IPR038501">
    <property type="entry name" value="Spore_GerAC_C_sf"/>
</dbReference>
<evidence type="ECO:0000256" key="2">
    <source>
        <dbReference type="ARBA" id="ARBA00007886"/>
    </source>
</evidence>
<dbReference type="InterPro" id="IPR046953">
    <property type="entry name" value="Spore_GerAC-like_C"/>
</dbReference>
<dbReference type="Pfam" id="PF25198">
    <property type="entry name" value="Spore_GerAC_N"/>
    <property type="match status" value="1"/>
</dbReference>
<gene>
    <name evidence="11" type="ORF">KHB02_011540</name>
    <name evidence="10" type="ORF">KHB02_04610</name>
</gene>
<dbReference type="EMBL" id="JAGYPE020000017">
    <property type="protein sequence ID" value="MCH6266157.1"/>
    <property type="molecule type" value="Genomic_DNA"/>
</dbReference>
<protein>
    <submittedName>
        <fullName evidence="10">Ger(X)C family spore germination protein</fullName>
    </submittedName>
</protein>
<evidence type="ECO:0000256" key="3">
    <source>
        <dbReference type="ARBA" id="ARBA00022544"/>
    </source>
</evidence>
<dbReference type="PANTHER" id="PTHR35789">
    <property type="entry name" value="SPORE GERMINATION PROTEIN B3"/>
    <property type="match status" value="1"/>
</dbReference>
<evidence type="ECO:0000313" key="12">
    <source>
        <dbReference type="Proteomes" id="UP000677265"/>
    </source>
</evidence>
<dbReference type="Pfam" id="PF05504">
    <property type="entry name" value="Spore_GerAC"/>
    <property type="match status" value="1"/>
</dbReference>
<evidence type="ECO:0000256" key="6">
    <source>
        <dbReference type="ARBA" id="ARBA00023139"/>
    </source>
</evidence>